<dbReference type="EMBL" id="CACVKT020005076">
    <property type="protein sequence ID" value="CAC5392783.1"/>
    <property type="molecule type" value="Genomic_DNA"/>
</dbReference>
<dbReference type="AlphaFoldDB" id="A0A6J8C8Q1"/>
<evidence type="ECO:0008006" key="3">
    <source>
        <dbReference type="Google" id="ProtNLM"/>
    </source>
</evidence>
<dbReference type="Proteomes" id="UP000507470">
    <property type="component" value="Unassembled WGS sequence"/>
</dbReference>
<dbReference type="SUPFAM" id="SSF49599">
    <property type="entry name" value="TRAF domain-like"/>
    <property type="match status" value="2"/>
</dbReference>
<protein>
    <recommendedName>
        <fullName evidence="3">MATH domain-containing protein</fullName>
    </recommendedName>
</protein>
<keyword evidence="2" id="KW-1185">Reference proteome</keyword>
<evidence type="ECO:0000313" key="1">
    <source>
        <dbReference type="EMBL" id="CAC5392783.1"/>
    </source>
</evidence>
<dbReference type="InterPro" id="IPR002083">
    <property type="entry name" value="MATH/TRAF_dom"/>
</dbReference>
<dbReference type="OrthoDB" id="10035275at2759"/>
<reference evidence="1 2" key="1">
    <citation type="submission" date="2020-06" db="EMBL/GenBank/DDBJ databases">
        <authorList>
            <person name="Li R."/>
            <person name="Bekaert M."/>
        </authorList>
    </citation>
    <scope>NUCLEOTIDE SEQUENCE [LARGE SCALE GENOMIC DNA]</scope>
    <source>
        <strain evidence="2">wild</strain>
    </source>
</reference>
<dbReference type="Gene3D" id="2.60.210.10">
    <property type="entry name" value="Apoptosis, Tumor Necrosis Factor Receptor Associated Protein 2, Chain A"/>
    <property type="match status" value="1"/>
</dbReference>
<accession>A0A6J8C8Q1</accession>
<evidence type="ECO:0000313" key="2">
    <source>
        <dbReference type="Proteomes" id="UP000507470"/>
    </source>
</evidence>
<gene>
    <name evidence="1" type="ORF">MCOR_27693</name>
</gene>
<organism evidence="1 2">
    <name type="scientific">Mytilus coruscus</name>
    <name type="common">Sea mussel</name>
    <dbReference type="NCBI Taxonomy" id="42192"/>
    <lineage>
        <taxon>Eukaryota</taxon>
        <taxon>Metazoa</taxon>
        <taxon>Spiralia</taxon>
        <taxon>Lophotrochozoa</taxon>
        <taxon>Mollusca</taxon>
        <taxon>Bivalvia</taxon>
        <taxon>Autobranchia</taxon>
        <taxon>Pteriomorphia</taxon>
        <taxon>Mytilida</taxon>
        <taxon>Mytiloidea</taxon>
        <taxon>Mytilidae</taxon>
        <taxon>Mytilinae</taxon>
        <taxon>Mytilus</taxon>
    </lineage>
</organism>
<dbReference type="InterPro" id="IPR008974">
    <property type="entry name" value="TRAF-like"/>
</dbReference>
<name>A0A6J8C8Q1_MYTCO</name>
<proteinExistence type="predicted"/>
<sequence length="522" mass="60220">MAKLCRLVKLNDSFNTQVFTFMLPNKVLREFSQDIYAKDMVYGHHKWTVSFVKSEKHIGAYLKLQSTSTGMISKLDFSFTMLNNDHFTKNESFMEKECEFTYDENVKGRKTFVPLEDMAKRGFMQGNGEFLVELELRNIVSSFECYLRIPKENNSRHSYGPKMETPYFSFGLSDWSVSLFPNACTVETEDNITVQLVRHTNFDHICDVKYQLSLGDQNAYESGPVDQLLDATGNSEPFTVGASLMKLSRGRSSLKVRIEMQNVVSVSEVSINVLSRNRNRAHLYDKDKQAWMLEADASGKYLAFKLYYTDIKHVPRKNSRYVAFNLGIVPYSGNQYVRAINGPFVKYYVQDDHDDGYLIHTDIPIEEISSPDNEWVSTEDQHITVHVEWIDSQLLIYPTYHRLDDVARVHKQQMIREILALQSENYALEKQLYSYQQSIAKTNSKPRSLSEDRGNSYRRQRTCLKIGGISEPSAHTTDEDTDAKVLHVIYSLIFSGQDRNLSLREMDSTQRVGERKSAKHVT</sequence>
<dbReference type="CDD" id="cd00121">
    <property type="entry name" value="MATH"/>
    <property type="match status" value="1"/>
</dbReference>